<keyword evidence="3" id="KW-1185">Reference proteome</keyword>
<dbReference type="HOGENOM" id="CLU_967070_0_0_1"/>
<reference evidence="3" key="2">
    <citation type="submission" date="2015-01" db="EMBL/GenBank/DDBJ databases">
        <title>Evolutionary Origins and Diversification of the Mycorrhizal Mutualists.</title>
        <authorList>
            <consortium name="DOE Joint Genome Institute"/>
            <consortium name="Mycorrhizal Genomics Consortium"/>
            <person name="Kohler A."/>
            <person name="Kuo A."/>
            <person name="Nagy L.G."/>
            <person name="Floudas D."/>
            <person name="Copeland A."/>
            <person name="Barry K.W."/>
            <person name="Cichocki N."/>
            <person name="Veneault-Fourrey C."/>
            <person name="LaButti K."/>
            <person name="Lindquist E.A."/>
            <person name="Lipzen A."/>
            <person name="Lundell T."/>
            <person name="Morin E."/>
            <person name="Murat C."/>
            <person name="Riley R."/>
            <person name="Ohm R."/>
            <person name="Sun H."/>
            <person name="Tunlid A."/>
            <person name="Henrissat B."/>
            <person name="Grigoriev I.V."/>
            <person name="Hibbett D.S."/>
            <person name="Martin F."/>
        </authorList>
    </citation>
    <scope>NUCLEOTIDE SEQUENCE [LARGE SCALE GENOMIC DNA]</scope>
    <source>
        <strain evidence="3">MUT 4182</strain>
    </source>
</reference>
<organism evidence="2 3">
    <name type="scientific">Tulasnella calospora MUT 4182</name>
    <dbReference type="NCBI Taxonomy" id="1051891"/>
    <lineage>
        <taxon>Eukaryota</taxon>
        <taxon>Fungi</taxon>
        <taxon>Dikarya</taxon>
        <taxon>Basidiomycota</taxon>
        <taxon>Agaricomycotina</taxon>
        <taxon>Agaricomycetes</taxon>
        <taxon>Cantharellales</taxon>
        <taxon>Tulasnellaceae</taxon>
        <taxon>Tulasnella</taxon>
    </lineage>
</organism>
<accession>A0A0C3MD40</accession>
<reference evidence="2 3" key="1">
    <citation type="submission" date="2014-04" db="EMBL/GenBank/DDBJ databases">
        <authorList>
            <consortium name="DOE Joint Genome Institute"/>
            <person name="Kuo A."/>
            <person name="Girlanda M."/>
            <person name="Perotto S."/>
            <person name="Kohler A."/>
            <person name="Nagy L.G."/>
            <person name="Floudas D."/>
            <person name="Copeland A."/>
            <person name="Barry K.W."/>
            <person name="Cichocki N."/>
            <person name="Veneault-Fourrey C."/>
            <person name="LaButti K."/>
            <person name="Lindquist E.A."/>
            <person name="Lipzen A."/>
            <person name="Lundell T."/>
            <person name="Morin E."/>
            <person name="Murat C."/>
            <person name="Sun H."/>
            <person name="Tunlid A."/>
            <person name="Henrissat B."/>
            <person name="Grigoriev I.V."/>
            <person name="Hibbett D.S."/>
            <person name="Martin F."/>
            <person name="Nordberg H.P."/>
            <person name="Cantor M.N."/>
            <person name="Hua S.X."/>
        </authorList>
    </citation>
    <scope>NUCLEOTIDE SEQUENCE [LARGE SCALE GENOMIC DNA]</scope>
    <source>
        <strain evidence="2 3">MUT 4182</strain>
    </source>
</reference>
<protein>
    <submittedName>
        <fullName evidence="2">Uncharacterized protein</fullName>
    </submittedName>
</protein>
<dbReference type="STRING" id="1051891.A0A0C3MD40"/>
<sequence length="288" mass="31102">MVWNAGRNEAIGGPVDFQPWHIAGDDRLEPPKPTYGPIMTHHKEKPSPGFTFDFEPSATAENAPIVIDVDESQASSSSSAAATVATPSLICARCSATLRMGSKTMWGLRCGHVVCGGCGEYLSRPIEGKGKGKAEEEDATAPPRPDVKGKGKARASKQTEDASAEAEASPPRRRTRSKATRAPTTTRALRASTLQASAESVSQASSSTAPTAPATNSRKRKLGKKRDLKPVLLQDYEYACPVEGCFRPHFSEKWKQPKQNVKERDDGIVEMEEVWKPKADLGAIPIFT</sequence>
<evidence type="ECO:0000313" key="2">
    <source>
        <dbReference type="EMBL" id="KIO31697.1"/>
    </source>
</evidence>
<evidence type="ECO:0000256" key="1">
    <source>
        <dbReference type="SAM" id="MobiDB-lite"/>
    </source>
</evidence>
<evidence type="ECO:0000313" key="3">
    <source>
        <dbReference type="Proteomes" id="UP000054248"/>
    </source>
</evidence>
<dbReference type="OrthoDB" id="2507647at2759"/>
<gene>
    <name evidence="2" type="ORF">M407DRAFT_4977</name>
</gene>
<dbReference type="EMBL" id="KN822961">
    <property type="protein sequence ID" value="KIO31697.1"/>
    <property type="molecule type" value="Genomic_DNA"/>
</dbReference>
<feature type="compositionally biased region" description="Basic residues" evidence="1">
    <location>
        <begin position="217"/>
        <end position="226"/>
    </location>
</feature>
<feature type="compositionally biased region" description="Low complexity" evidence="1">
    <location>
        <begin position="180"/>
        <end position="214"/>
    </location>
</feature>
<name>A0A0C3MD40_9AGAM</name>
<feature type="region of interest" description="Disordered" evidence="1">
    <location>
        <begin position="128"/>
        <end position="226"/>
    </location>
</feature>
<dbReference type="AlphaFoldDB" id="A0A0C3MD40"/>
<proteinExistence type="predicted"/>
<dbReference type="Proteomes" id="UP000054248">
    <property type="component" value="Unassembled WGS sequence"/>
</dbReference>